<dbReference type="PATRIC" id="fig|1476583.3.peg.2521"/>
<dbReference type="Proteomes" id="UP000020492">
    <property type="component" value="Unassembled WGS sequence"/>
</dbReference>
<feature type="transmembrane region" description="Helical" evidence="3">
    <location>
        <begin position="339"/>
        <end position="356"/>
    </location>
</feature>
<keyword evidence="1" id="KW-0175">Coiled coil</keyword>
<evidence type="ECO:0000256" key="1">
    <source>
        <dbReference type="SAM" id="Coils"/>
    </source>
</evidence>
<feature type="region of interest" description="Disordered" evidence="2">
    <location>
        <begin position="1047"/>
        <end position="1103"/>
    </location>
</feature>
<dbReference type="PANTHER" id="PTHR38812">
    <property type="entry name" value="MU-LIKE PROPHAGE FLUMU PROTEIN GP42"/>
    <property type="match status" value="1"/>
</dbReference>
<keyword evidence="6" id="KW-1185">Reference proteome</keyword>
<proteinExistence type="predicted"/>
<dbReference type="eggNOG" id="COG3941">
    <property type="taxonomic scope" value="Bacteria"/>
</dbReference>
<name>A0A016QMW9_9DEIO</name>
<dbReference type="Gene3D" id="3.90.1720.10">
    <property type="entry name" value="endopeptidase domain like (from Nostoc punctiforme)"/>
    <property type="match status" value="1"/>
</dbReference>
<feature type="compositionally biased region" description="Basic and acidic residues" evidence="2">
    <location>
        <begin position="1054"/>
        <end position="1069"/>
    </location>
</feature>
<evidence type="ECO:0000313" key="5">
    <source>
        <dbReference type="EMBL" id="EYB67418.1"/>
    </source>
</evidence>
<feature type="compositionally biased region" description="Low complexity" evidence="2">
    <location>
        <begin position="1082"/>
        <end position="1093"/>
    </location>
</feature>
<dbReference type="InterPro" id="IPR053058">
    <property type="entry name" value="Mulikevirus_tape_measure"/>
</dbReference>
<evidence type="ECO:0000256" key="3">
    <source>
        <dbReference type="SAM" id="Phobius"/>
    </source>
</evidence>
<dbReference type="STRING" id="1476583.DEIPH_ctg041orf0016"/>
<accession>A0A016QMW9</accession>
<evidence type="ECO:0000259" key="4">
    <source>
        <dbReference type="Pfam" id="PF20155"/>
    </source>
</evidence>
<feature type="region of interest" description="Disordered" evidence="2">
    <location>
        <begin position="1141"/>
        <end position="1162"/>
    </location>
</feature>
<dbReference type="EMBL" id="JHAC01000039">
    <property type="protein sequence ID" value="EYB67418.1"/>
    <property type="molecule type" value="Genomic_DNA"/>
</dbReference>
<keyword evidence="3" id="KW-0812">Transmembrane</keyword>
<dbReference type="Pfam" id="PF20155">
    <property type="entry name" value="TMP_3"/>
    <property type="match status" value="1"/>
</dbReference>
<keyword evidence="3" id="KW-1133">Transmembrane helix</keyword>
<reference evidence="5 6" key="1">
    <citation type="submission" date="2014-03" db="EMBL/GenBank/DDBJ databases">
        <title>Draft genome sequence of Deinococcus phoenicis 1P10ME.</title>
        <authorList>
            <person name="Stepanov V.G."/>
            <person name="Vaishampayan P."/>
            <person name="Venkateswaran K."/>
            <person name="Fox G.E."/>
        </authorList>
    </citation>
    <scope>NUCLEOTIDE SEQUENCE [LARGE SCALE GENOMIC DNA]</scope>
    <source>
        <strain evidence="5 6">1P10ME</strain>
    </source>
</reference>
<evidence type="ECO:0000313" key="6">
    <source>
        <dbReference type="Proteomes" id="UP000020492"/>
    </source>
</evidence>
<comment type="caution">
    <text evidence="5">The sequence shown here is derived from an EMBL/GenBank/DDBJ whole genome shotgun (WGS) entry which is preliminary data.</text>
</comment>
<dbReference type="NCBIfam" id="TIGR02675">
    <property type="entry name" value="tape_meas_nterm"/>
    <property type="match status" value="1"/>
</dbReference>
<evidence type="ECO:0000256" key="2">
    <source>
        <dbReference type="SAM" id="MobiDB-lite"/>
    </source>
</evidence>
<protein>
    <recommendedName>
        <fullName evidence="4">Tape measure protein N-terminal domain-containing protein</fullName>
    </recommendedName>
</protein>
<feature type="transmembrane region" description="Helical" evidence="3">
    <location>
        <begin position="363"/>
        <end position="383"/>
    </location>
</feature>
<dbReference type="InterPro" id="IPR013491">
    <property type="entry name" value="Tape_meas_N"/>
</dbReference>
<feature type="coiled-coil region" evidence="1">
    <location>
        <begin position="1956"/>
        <end position="2054"/>
    </location>
</feature>
<keyword evidence="3" id="KW-0472">Membrane</keyword>
<organism evidence="5 6">
    <name type="scientific">Deinococcus phoenicis</name>
    <dbReference type="NCBI Taxonomy" id="1476583"/>
    <lineage>
        <taxon>Bacteria</taxon>
        <taxon>Thermotogati</taxon>
        <taxon>Deinococcota</taxon>
        <taxon>Deinococci</taxon>
        <taxon>Deinococcales</taxon>
        <taxon>Deinococcaceae</taxon>
        <taxon>Deinococcus</taxon>
    </lineage>
</organism>
<gene>
    <name evidence="5" type="ORF">DEIPH_ctg041orf0016</name>
</gene>
<dbReference type="PANTHER" id="PTHR38812:SF2">
    <property type="entry name" value="MU-LIKE PROPHAGE FLUMU PROTEIN GP42"/>
    <property type="match status" value="1"/>
</dbReference>
<sequence length="2141" mass="226818">MGGQVDTLYIDILARVDSLERSLRDAERVAGQSGQRAGEQFGEGLRRNSEGKLIDAKGRFVKEGQEVGEAAGRAAGRSFGLHFSNEAKQSSERFLGILAGLGAAAGSAGIGLVKLAGNAEQAQTAFTTLLGSGEKAKTFLADLAQFAAHTPFDLVGLQDSAKKLLAFGFQAQQVIPMMTAIGDAVGALGGGKDVLDGVTLALGQMQAKGKVSAEEMQQLAERGIPAWQMLADRIGVSIPKAMKMAEQGAISSAQAIPAILQGMTDKFGGGMEAQSRTLLGMVSNTLDTMTQAGIAAGQAIVEALDLKSVLSGVNDVLGGLPDMLKKLDLKQWAKDNSTAIAAVGGAIVAMLVPALIAGASAAVAFIAPLLPFAAAGAGIVLVLKSMGVSLGDVRAGFEQAGRVLAPVRDTLLDLGRDLQARLMPVFGMLGDMAHAGFEMVQQVFQRVLLPIFEMLAPHVRPLLQAAGSAFMDFAAMVKDAFLFVQRTVQTVLIPVFEKIWPVIGPILGGILDGATVILNALGETFRRVGAVLRGDWATAFGDMQTTFEGFGDRLDQTAQNMAQKVIDTGKKLGTYIWEGLQGALDGLQALILDALANAIEALPQLLPAVLQPFAGQLAGTARRAADRNARDAVTHYNNAGNVYATPFGPQLGGQANTNIPEESGKFGFAFISSLASVFRNDPRVASDCAIIAYEILNKLGVKVKGSAVQNANVAVLEKNALASGFQKVDGQEIRPGDLVVWTSGNGKTYGVSSGKHAGVVTGFDGKGNLKIIENPGTQANGRDGITQVVSMYDRQNAVYYRAPTSPFAAPVTQQPKTNPGAATPSINSVFPGGGNAAPSAEDQKTYNLTLSDWNKLKEKALDLSRRLAKAEEDRNYTAQLQIQAEIRGWEGSNDARKGAIGFAQKIVAEQEKIKPVAGPITTAQITKAQQLVAALDAANKSHDPRKIDAAKTAMDSWSKASEGNARALSAVQSAQSGLNKTSGDYVATTRDFQRYGNQALQLIKAQEAAQKSGSAQQIAAADAAVRSFEGQGKAQASVLAAERSAYQSRQQLRQKNDADAKRAQDEAQRNAEAASRQADQLASRSAASATEAAQIRGRELRRSRDEAVKAAGDDLERVLAVQQAFGPRIEAAARAEAEATLSARKQGNTRWKEEQETQARSTIKDQGALAVRLNEIEDGWRTENSNAYRAYYAALGTAAGESASTIEAAAQRVADASSKQAQDTYAATRQWNLDTLGGRTDEGLLRLYDEASAQRDTELMEAVAAEIGRRVEALNARILESDQELSRQRIQLIHDEFTEGEEGAGSYADTLSMLTGILQEAIGQGIDPRQSGFVQLLDTYIQKGGEAAQAAQYVKDNLDQLLAAGGATDLGTIAFRGAQALIAANARNNAPLPVEGVTLEQSTANTLGGQLVSDVFQGSELEQLEAAIRASLSDTFSDIGAQGREDFWARFGELSSSTEFDAAVKGLSSPELYRFITLIGDAPEWADLKAKLEHQFASLVVLPAPDPSKLEQTLEGISGKIDEARKGLDAGTLSTEDYNAVVRDQQEALLALLVNLSKMGPEYADAAESVRLLLGATTAAIVPTQDLGETLGTLGDEKAVSVTAQLQKLVQGFQEGGVTSEEFRAEVLKMLPVLEKLALAAEAAGRPDLAEGYRAMAAELRGLGGSGLKAAENLEKLDKLKSKVAQVGEVVQQVFGLFGADNETMQGIGQLTSAATGAVEAFAKFSSGDFLGGISAALGAVMNLGQAIDNIDPGIRAWKKSLLEVAEAEKKVAQNGAGMFKNVYAEALRADAAAREKLAGSNFFTRLWWGLTGTGPQVMSDAAAKLQVSAAEIFGQVGETISSTLESSLMNAFEMGDWSGVEGAFEKSLNSLVARMALKAIIVSSGLEEKIKAYADARAKALEDGAISTSEQQFLDSLMADIRSGTKSIEEAWRATATQLPGYGQGAPEAPPTGSLAALQQEISDLQQKLSLATTDQERQRIRSEIEAKQAELDRLNGQVEQQKKAAQGSIAELQQQLSQLQDRYNNATTQAERDRLRGEIDALQTRIKVMQGEKSISLGTVDTSTIKFEMPASITASYNFDILGTLANSVTQLATAIPSWLTQMNTSGQAHLEAGARQLAAVDRLERLLSRKDLDWGGLR</sequence>
<dbReference type="Gene3D" id="1.10.287.1490">
    <property type="match status" value="1"/>
</dbReference>
<feature type="domain" description="Tape measure protein N-terminal" evidence="4">
    <location>
        <begin position="112"/>
        <end position="291"/>
    </location>
</feature>